<accession>A0A3E2B3U3</accession>
<keyword evidence="1" id="KW-0472">Membrane</keyword>
<keyword evidence="3" id="KW-1185">Reference proteome</keyword>
<keyword evidence="1" id="KW-1133">Transmembrane helix</keyword>
<dbReference type="AlphaFoldDB" id="A0A3E2B3U3"/>
<feature type="transmembrane region" description="Helical" evidence="1">
    <location>
        <begin position="6"/>
        <end position="22"/>
    </location>
</feature>
<organism evidence="2 3">
    <name type="scientific">Evtepia gabavorous</name>
    <dbReference type="NCBI Taxonomy" id="2211183"/>
    <lineage>
        <taxon>Bacteria</taxon>
        <taxon>Bacillati</taxon>
        <taxon>Bacillota</taxon>
        <taxon>Clostridia</taxon>
        <taxon>Eubacteriales</taxon>
        <taxon>Evtepia</taxon>
    </lineage>
</organism>
<dbReference type="Proteomes" id="UP000260649">
    <property type="component" value="Unassembled WGS sequence"/>
</dbReference>
<evidence type="ECO:0000256" key="1">
    <source>
        <dbReference type="SAM" id="Phobius"/>
    </source>
</evidence>
<protein>
    <submittedName>
        <fullName evidence="2">Uncharacterized protein</fullName>
    </submittedName>
</protein>
<comment type="caution">
    <text evidence="2">The sequence shown here is derived from an EMBL/GenBank/DDBJ whole genome shotgun (WGS) entry which is preliminary data.</text>
</comment>
<gene>
    <name evidence="2" type="ORF">DV520_06635</name>
</gene>
<name>A0A3E2B3U3_9FIRM</name>
<feature type="transmembrane region" description="Helical" evidence="1">
    <location>
        <begin position="34"/>
        <end position="56"/>
    </location>
</feature>
<evidence type="ECO:0000313" key="3">
    <source>
        <dbReference type="Proteomes" id="UP000260649"/>
    </source>
</evidence>
<proteinExistence type="predicted"/>
<feature type="transmembrane region" description="Helical" evidence="1">
    <location>
        <begin position="68"/>
        <end position="87"/>
    </location>
</feature>
<keyword evidence="1" id="KW-0812">Transmembrane</keyword>
<dbReference type="EMBL" id="QQRQ01000008">
    <property type="protein sequence ID" value="RFT06657.1"/>
    <property type="molecule type" value="Genomic_DNA"/>
</dbReference>
<sequence length="98" mass="11217">MGKFVGLCFLCFIYALLLLLGHQSFLKNAEKISWICLIVGLAESFIALPVIALRSIPYEIDTIILRDFPFSVFLALFMFVIYLLLLVRKIKMRTKITG</sequence>
<evidence type="ECO:0000313" key="2">
    <source>
        <dbReference type="EMBL" id="RFT06657.1"/>
    </source>
</evidence>
<reference evidence="2 3" key="1">
    <citation type="submission" date="2018-07" db="EMBL/GenBank/DDBJ databases">
        <title>GABA Modulating Bacteria of the Human Gut Microbiota.</title>
        <authorList>
            <person name="Strandwitz P."/>
            <person name="Kim K.H."/>
            <person name="Terekhova D."/>
            <person name="Liu J.K."/>
            <person name="Sharma A."/>
            <person name="Levering J."/>
            <person name="Mcdonald D."/>
            <person name="Dietrich D."/>
            <person name="Ramadhar T.R."/>
            <person name="Lekbua A."/>
            <person name="Mroue N."/>
            <person name="Liston C."/>
            <person name="Stewart E.J."/>
            <person name="Dubin M.J."/>
            <person name="Zengler K."/>
            <person name="Knight R."/>
            <person name="Gilbert J.A."/>
            <person name="Clardy J."/>
            <person name="Lewis K."/>
        </authorList>
    </citation>
    <scope>NUCLEOTIDE SEQUENCE [LARGE SCALE GENOMIC DNA]</scope>
    <source>
        <strain evidence="2 3">KLE1738</strain>
    </source>
</reference>